<evidence type="ECO:0000259" key="2">
    <source>
        <dbReference type="Pfam" id="PF20434"/>
    </source>
</evidence>
<dbReference type="Proteomes" id="UP000678016">
    <property type="component" value="Chromosome"/>
</dbReference>
<gene>
    <name evidence="3" type="ORF">KGD83_08270</name>
</gene>
<sequence>MPTTVPYGEHPSQIAHLWEPEGGAPAPVAALLHGGWWRDGLDAGLMDPLARDLASAGWAVWNVEYRRTGDDGGGWPQTLDDVDRALAALAEAAAREPDRYDLSRTVSVGHSAGGHLALLNALHPRTPVRAVVALAPVTDPERCAREGLGEGAVEPFLGPVPSARVYAASSPLLRVPLGVPQLVVHGDADQRVPVDHSRAYVAAARAAGDAVDHREPVGADHFAVIDPAHFAWRQARAYLDDLF</sequence>
<dbReference type="InterPro" id="IPR029058">
    <property type="entry name" value="AB_hydrolase_fold"/>
</dbReference>
<reference evidence="4" key="1">
    <citation type="submission" date="2021-05" db="EMBL/GenBank/DDBJ databases">
        <title>Direct Submission.</title>
        <authorList>
            <person name="Li K."/>
            <person name="Gao J."/>
        </authorList>
    </citation>
    <scope>NUCLEOTIDE SEQUENCE [LARGE SCALE GENOMIC DNA]</scope>
    <source>
        <strain evidence="4">HDS12</strain>
    </source>
</reference>
<proteinExistence type="predicted"/>
<evidence type="ECO:0000313" key="4">
    <source>
        <dbReference type="Proteomes" id="UP000678016"/>
    </source>
</evidence>
<protein>
    <submittedName>
        <fullName evidence="3">Prolyl oligopeptidase family serine peptidase</fullName>
    </submittedName>
</protein>
<name>A0ABX8C7U4_9ACTN</name>
<dbReference type="Gene3D" id="3.40.50.1820">
    <property type="entry name" value="alpha/beta hydrolase"/>
    <property type="match status" value="1"/>
</dbReference>
<keyword evidence="4" id="KW-1185">Reference proteome</keyword>
<dbReference type="RefSeq" id="WP_212643259.1">
    <property type="nucleotide sequence ID" value="NZ_CP074132.1"/>
</dbReference>
<dbReference type="SUPFAM" id="SSF53474">
    <property type="entry name" value="alpha/beta-Hydrolases"/>
    <property type="match status" value="1"/>
</dbReference>
<keyword evidence="1" id="KW-0378">Hydrolase</keyword>
<organism evidence="3 4">
    <name type="scientific">Nocardiopsis akebiae</name>
    <dbReference type="NCBI Taxonomy" id="2831968"/>
    <lineage>
        <taxon>Bacteria</taxon>
        <taxon>Bacillati</taxon>
        <taxon>Actinomycetota</taxon>
        <taxon>Actinomycetes</taxon>
        <taxon>Streptosporangiales</taxon>
        <taxon>Nocardiopsidaceae</taxon>
        <taxon>Nocardiopsis</taxon>
    </lineage>
</organism>
<dbReference type="PANTHER" id="PTHR48081">
    <property type="entry name" value="AB HYDROLASE SUPERFAMILY PROTEIN C4A8.06C"/>
    <property type="match status" value="1"/>
</dbReference>
<evidence type="ECO:0000313" key="3">
    <source>
        <dbReference type="EMBL" id="QUX30499.1"/>
    </source>
</evidence>
<evidence type="ECO:0000256" key="1">
    <source>
        <dbReference type="ARBA" id="ARBA00022801"/>
    </source>
</evidence>
<accession>A0ABX8C7U4</accession>
<feature type="domain" description="BD-FAE-like" evidence="2">
    <location>
        <begin position="22"/>
        <end position="199"/>
    </location>
</feature>
<dbReference type="EMBL" id="CP074132">
    <property type="protein sequence ID" value="QUX30499.1"/>
    <property type="molecule type" value="Genomic_DNA"/>
</dbReference>
<dbReference type="InterPro" id="IPR049492">
    <property type="entry name" value="BD-FAE-like_dom"/>
</dbReference>
<dbReference type="Pfam" id="PF20434">
    <property type="entry name" value="BD-FAE"/>
    <property type="match status" value="1"/>
</dbReference>
<dbReference type="InterPro" id="IPR050300">
    <property type="entry name" value="GDXG_lipolytic_enzyme"/>
</dbReference>